<name>A0ABY2WJ92_9FLAO</name>
<evidence type="ECO:0000313" key="2">
    <source>
        <dbReference type="Proteomes" id="UP000751614"/>
    </source>
</evidence>
<comment type="caution">
    <text evidence="1">The sequence shown here is derived from an EMBL/GenBank/DDBJ whole genome shotgun (WGS) entry which is preliminary data.</text>
</comment>
<gene>
    <name evidence="1" type="ORF">FGG15_10700</name>
</gene>
<dbReference type="RefSeq" id="WP_138836068.1">
    <property type="nucleotide sequence ID" value="NZ_VCNI01000002.1"/>
</dbReference>
<reference evidence="1 2" key="1">
    <citation type="submission" date="2019-05" db="EMBL/GenBank/DDBJ databases">
        <title>Flagellimonas sp. AsT0115, sp. nov., isolated from a marine red algae, Asparagopsis taxiformis.</title>
        <authorList>
            <person name="Kim J."/>
            <person name="Jeong S.E."/>
            <person name="Jeon C.O."/>
        </authorList>
    </citation>
    <scope>NUCLEOTIDE SEQUENCE [LARGE SCALE GENOMIC DNA]</scope>
    <source>
        <strain evidence="1 2">AsT0115</strain>
    </source>
</reference>
<organism evidence="1 2">
    <name type="scientific">Flagellimonas algicola</name>
    <dbReference type="NCBI Taxonomy" id="2583815"/>
    <lineage>
        <taxon>Bacteria</taxon>
        <taxon>Pseudomonadati</taxon>
        <taxon>Bacteroidota</taxon>
        <taxon>Flavobacteriia</taxon>
        <taxon>Flavobacteriales</taxon>
        <taxon>Flavobacteriaceae</taxon>
        <taxon>Flagellimonas</taxon>
    </lineage>
</organism>
<accession>A0ABY2WJ92</accession>
<sequence>MNNNKSKNEQSINHGLAAKHVFSENGSVFVRSSQNLEKDEWSVINFFWMPVLNLEKELR</sequence>
<proteinExistence type="predicted"/>
<protein>
    <submittedName>
        <fullName evidence="1">Uncharacterized protein</fullName>
    </submittedName>
</protein>
<keyword evidence="2" id="KW-1185">Reference proteome</keyword>
<dbReference type="EMBL" id="VCNI01000002">
    <property type="protein sequence ID" value="TMU54665.1"/>
    <property type="molecule type" value="Genomic_DNA"/>
</dbReference>
<dbReference type="Proteomes" id="UP000751614">
    <property type="component" value="Unassembled WGS sequence"/>
</dbReference>
<evidence type="ECO:0000313" key="1">
    <source>
        <dbReference type="EMBL" id="TMU54665.1"/>
    </source>
</evidence>